<dbReference type="Pfam" id="PF13289">
    <property type="entry name" value="SIR2_2"/>
    <property type="match status" value="1"/>
</dbReference>
<protein>
    <submittedName>
        <fullName evidence="1">SIR2 family protein</fullName>
    </submittedName>
</protein>
<name>A0ABZ2M422_9BACT</name>
<evidence type="ECO:0000313" key="1">
    <source>
        <dbReference type="EMBL" id="WXB16080.1"/>
    </source>
</evidence>
<sequence>MQSVVMFFGAGASKPFGYLLTAQILPHIVRLASEGRLLASGGDGARRGFLERLRTLFPGASADDKGAVGLPQITDVLSLLDRLATDGNGLGPRFSADDARQTRHQLDRAIAEVLDGPADPPAIADSLKKRRQWADAVMRRIENGDRVTLITTNYDLLFERALYERMAEGCPFPALRKLAATIDCGFPWRMPLYGDQEPVAMRPERPRLAVFKLHGSLNWLRCNVCGYIYINPRGAIYHQAYANEPPPPMCIIHAHAAPGRCTPSW</sequence>
<evidence type="ECO:0000313" key="2">
    <source>
        <dbReference type="Proteomes" id="UP001370348"/>
    </source>
</evidence>
<dbReference type="Proteomes" id="UP001370348">
    <property type="component" value="Chromosome"/>
</dbReference>
<dbReference type="EMBL" id="CP089984">
    <property type="protein sequence ID" value="WXB16080.1"/>
    <property type="molecule type" value="Genomic_DNA"/>
</dbReference>
<reference evidence="1 2" key="1">
    <citation type="submission" date="2021-12" db="EMBL/GenBank/DDBJ databases">
        <title>Discovery of the Pendulisporaceae a myxobacterial family with distinct sporulation behavior and unique specialized metabolism.</title>
        <authorList>
            <person name="Garcia R."/>
            <person name="Popoff A."/>
            <person name="Bader C.D."/>
            <person name="Loehr J."/>
            <person name="Walesch S."/>
            <person name="Walt C."/>
            <person name="Boldt J."/>
            <person name="Bunk B."/>
            <person name="Haeckl F.J.F.P.J."/>
            <person name="Gunesch A.P."/>
            <person name="Birkelbach J."/>
            <person name="Nuebel U."/>
            <person name="Pietschmann T."/>
            <person name="Bach T."/>
            <person name="Mueller R."/>
        </authorList>
    </citation>
    <scope>NUCLEOTIDE SEQUENCE [LARGE SCALE GENOMIC DNA]</scope>
    <source>
        <strain evidence="1 2">MSr11954</strain>
    </source>
</reference>
<dbReference type="InterPro" id="IPR029035">
    <property type="entry name" value="DHS-like_NAD/FAD-binding_dom"/>
</dbReference>
<dbReference type="RefSeq" id="WP_394825708.1">
    <property type="nucleotide sequence ID" value="NZ_CP089984.1"/>
</dbReference>
<accession>A0ABZ2M422</accession>
<organism evidence="1 2">
    <name type="scientific">Pendulispora albinea</name>
    <dbReference type="NCBI Taxonomy" id="2741071"/>
    <lineage>
        <taxon>Bacteria</taxon>
        <taxon>Pseudomonadati</taxon>
        <taxon>Myxococcota</taxon>
        <taxon>Myxococcia</taxon>
        <taxon>Myxococcales</taxon>
        <taxon>Sorangiineae</taxon>
        <taxon>Pendulisporaceae</taxon>
        <taxon>Pendulispora</taxon>
    </lineage>
</organism>
<gene>
    <name evidence="1" type="ORF">LZC94_02135</name>
</gene>
<dbReference type="SUPFAM" id="SSF52467">
    <property type="entry name" value="DHS-like NAD/FAD-binding domain"/>
    <property type="match status" value="1"/>
</dbReference>
<keyword evidence="2" id="KW-1185">Reference proteome</keyword>
<proteinExistence type="predicted"/>